<feature type="transmembrane region" description="Helical" evidence="1">
    <location>
        <begin position="48"/>
        <end position="68"/>
    </location>
</feature>
<feature type="transmembrane region" description="Helical" evidence="1">
    <location>
        <begin position="104"/>
        <end position="128"/>
    </location>
</feature>
<dbReference type="GO" id="GO:0010468">
    <property type="term" value="P:regulation of gene expression"/>
    <property type="evidence" value="ECO:0007669"/>
    <property type="project" value="InterPro"/>
</dbReference>
<sequence>MSEKPEEGCSTKRWQKHIASLPPALRWVILVAGSLVVGWLLELVHLPAALLLGPMAMAIAMALSGMSFRMPNPAFAGAQAIIGVMIASNMPPSIFSELAAQWQVFVVGILATVVAASTLGALMVRAQVFPGTTAIWGSSPGAASVMVLMSQAYGADMRLVAFMQYLRVVCVALAATLVARLFGVTPGAAQAVDWFPALPLAPVAATLAIAFASAWICTRLRLPGAPLLGPLAACLVAKFMFDMPLVMPPWVLAIAYAVVGWAIGGRFTREVVSYAARNFLRVLGSIICLIAICSVFAAILVVTTGVDPLTAYLATSPGGADSVAIIAASTNVDVPFVMAMQIGRFLVVVLTGPMIAKAIVRHMSR</sequence>
<accession>A0A5C4XT10</accession>
<keyword evidence="1" id="KW-1133">Transmembrane helix</keyword>
<dbReference type="Pfam" id="PF05145">
    <property type="entry name" value="AbrB"/>
    <property type="match status" value="1"/>
</dbReference>
<gene>
    <name evidence="2" type="ORF">FHP24_04485</name>
</gene>
<comment type="caution">
    <text evidence="2">The sequence shown here is derived from an EMBL/GenBank/DDBJ whole genome shotgun (WGS) entry which is preliminary data.</text>
</comment>
<dbReference type="PIRSF" id="PIRSF038991">
    <property type="entry name" value="Protein_AbrB"/>
    <property type="match status" value="1"/>
</dbReference>
<reference evidence="2 3" key="1">
    <citation type="submission" date="2019-06" db="EMBL/GenBank/DDBJ databases">
        <title>The draft genome of Rhizobium smilacinae PTYR-5.</title>
        <authorList>
            <person name="Liu L."/>
            <person name="Li L."/>
            <person name="Zhang X."/>
        </authorList>
    </citation>
    <scope>NUCLEOTIDE SEQUENCE [LARGE SCALE GENOMIC DNA]</scope>
    <source>
        <strain evidence="2 3">PTYR-5</strain>
    </source>
</reference>
<dbReference type="AlphaFoldDB" id="A0A5C4XT10"/>
<keyword evidence="3" id="KW-1185">Reference proteome</keyword>
<name>A0A5C4XT10_9HYPH</name>
<dbReference type="GO" id="GO:0016020">
    <property type="term" value="C:membrane"/>
    <property type="evidence" value="ECO:0007669"/>
    <property type="project" value="InterPro"/>
</dbReference>
<dbReference type="OrthoDB" id="9809910at2"/>
<evidence type="ECO:0000313" key="3">
    <source>
        <dbReference type="Proteomes" id="UP000311605"/>
    </source>
</evidence>
<evidence type="ECO:0000313" key="2">
    <source>
        <dbReference type="EMBL" id="TNM66726.1"/>
    </source>
</evidence>
<dbReference type="InterPro" id="IPR007820">
    <property type="entry name" value="AbrB_fam"/>
</dbReference>
<proteinExistence type="predicted"/>
<dbReference type="Proteomes" id="UP000311605">
    <property type="component" value="Unassembled WGS sequence"/>
</dbReference>
<dbReference type="PANTHER" id="PTHR38457:SF1">
    <property type="entry name" value="REGULATOR ABRB-RELATED"/>
    <property type="match status" value="1"/>
</dbReference>
<feature type="transmembrane region" description="Helical" evidence="1">
    <location>
        <begin position="74"/>
        <end position="92"/>
    </location>
</feature>
<feature type="transmembrane region" description="Helical" evidence="1">
    <location>
        <begin position="342"/>
        <end position="360"/>
    </location>
</feature>
<feature type="transmembrane region" description="Helical" evidence="1">
    <location>
        <begin position="247"/>
        <end position="267"/>
    </location>
</feature>
<feature type="transmembrane region" description="Helical" evidence="1">
    <location>
        <begin position="279"/>
        <end position="302"/>
    </location>
</feature>
<feature type="transmembrane region" description="Helical" evidence="1">
    <location>
        <begin position="24"/>
        <end position="41"/>
    </location>
</feature>
<dbReference type="EMBL" id="VDMN01000001">
    <property type="protein sequence ID" value="TNM66726.1"/>
    <property type="molecule type" value="Genomic_DNA"/>
</dbReference>
<dbReference type="InterPro" id="IPR017516">
    <property type="entry name" value="AbrB_dup"/>
</dbReference>
<feature type="transmembrane region" description="Helical" evidence="1">
    <location>
        <begin position="194"/>
        <end position="217"/>
    </location>
</feature>
<protein>
    <submittedName>
        <fullName evidence="2">AbrB family transcriptional regulator</fullName>
    </submittedName>
</protein>
<feature type="transmembrane region" description="Helical" evidence="1">
    <location>
        <begin position="165"/>
        <end position="182"/>
    </location>
</feature>
<keyword evidence="1" id="KW-0812">Transmembrane</keyword>
<keyword evidence="1" id="KW-0472">Membrane</keyword>
<evidence type="ECO:0000256" key="1">
    <source>
        <dbReference type="SAM" id="Phobius"/>
    </source>
</evidence>
<dbReference type="NCBIfam" id="TIGR03082">
    <property type="entry name" value="Gneg_AbrB_dup"/>
    <property type="match status" value="2"/>
</dbReference>
<organism evidence="2 3">
    <name type="scientific">Aliirhizobium smilacinae</name>
    <dbReference type="NCBI Taxonomy" id="1395944"/>
    <lineage>
        <taxon>Bacteria</taxon>
        <taxon>Pseudomonadati</taxon>
        <taxon>Pseudomonadota</taxon>
        <taxon>Alphaproteobacteria</taxon>
        <taxon>Hyphomicrobiales</taxon>
        <taxon>Rhizobiaceae</taxon>
        <taxon>Aliirhizobium</taxon>
    </lineage>
</organism>
<dbReference type="PANTHER" id="PTHR38457">
    <property type="entry name" value="REGULATOR ABRB-RELATED"/>
    <property type="match status" value="1"/>
</dbReference>
<feature type="transmembrane region" description="Helical" evidence="1">
    <location>
        <begin position="134"/>
        <end position="153"/>
    </location>
</feature>